<feature type="repeat" description="ANK" evidence="3">
    <location>
        <begin position="85"/>
        <end position="117"/>
    </location>
</feature>
<keyword evidence="1" id="KW-0677">Repeat</keyword>
<evidence type="ECO:0000313" key="5">
    <source>
        <dbReference type="EMBL" id="CAD9309426.1"/>
    </source>
</evidence>
<dbReference type="SUPFAM" id="SSF48403">
    <property type="entry name" value="Ankyrin repeat"/>
    <property type="match status" value="1"/>
</dbReference>
<dbReference type="PROSITE" id="PS50088">
    <property type="entry name" value="ANK_REPEAT"/>
    <property type="match status" value="1"/>
</dbReference>
<dbReference type="AlphaFoldDB" id="A0A7S1VS42"/>
<evidence type="ECO:0000256" key="2">
    <source>
        <dbReference type="ARBA" id="ARBA00023043"/>
    </source>
</evidence>
<protein>
    <submittedName>
        <fullName evidence="5">Uncharacterized protein</fullName>
    </submittedName>
</protein>
<keyword evidence="2 3" id="KW-0040">ANK repeat</keyword>
<proteinExistence type="predicted"/>
<sequence>MADALLEGFVSLIVPSSTVTNLCEFAAKGDVKKARKAMGRGIAYSAKDEKGQTALHVAVTENQEAFVRWLVEDCHADVNCTENQHLYSPLHSAVIHDRTALWKYLLSKGADPHKEAKRDGETPYDLVKGKGNNRVIAEFEAAMEASQDARAELLSPRGPPAVSAGRPTGPARSDSSVATLVDPGSRVGTRLAPATVDRLIESSQTVAELAILYRKQALSDEAVEYQRTLVKLDKESQKFRVIVKTLSPSFAKGDRDRVSESLDVVEKACIALGAVGRKVIADPANKKGRRYLMQVLEILVKHLDTLETVARKNREATIKR</sequence>
<dbReference type="GO" id="GO:0004842">
    <property type="term" value="F:ubiquitin-protein transferase activity"/>
    <property type="evidence" value="ECO:0007669"/>
    <property type="project" value="TreeGrafter"/>
</dbReference>
<feature type="region of interest" description="Disordered" evidence="4">
    <location>
        <begin position="155"/>
        <end position="182"/>
    </location>
</feature>
<dbReference type="EMBL" id="HBGL01015821">
    <property type="protein sequence ID" value="CAD9309426.1"/>
    <property type="molecule type" value="Transcribed_RNA"/>
</dbReference>
<dbReference type="Pfam" id="PF12796">
    <property type="entry name" value="Ank_2"/>
    <property type="match status" value="1"/>
</dbReference>
<dbReference type="PANTHER" id="PTHR24171">
    <property type="entry name" value="ANKYRIN REPEAT DOMAIN-CONTAINING PROTEIN 39-RELATED"/>
    <property type="match status" value="1"/>
</dbReference>
<dbReference type="GO" id="GO:0085020">
    <property type="term" value="P:protein K6-linked ubiquitination"/>
    <property type="evidence" value="ECO:0007669"/>
    <property type="project" value="TreeGrafter"/>
</dbReference>
<name>A0A7S1VS42_9EUKA</name>
<dbReference type="Gene3D" id="1.25.40.20">
    <property type="entry name" value="Ankyrin repeat-containing domain"/>
    <property type="match status" value="1"/>
</dbReference>
<dbReference type="InterPro" id="IPR002110">
    <property type="entry name" value="Ankyrin_rpt"/>
</dbReference>
<accession>A0A7S1VS42</accession>
<organism evidence="5">
    <name type="scientific">Sexangularia sp. CB-2014</name>
    <dbReference type="NCBI Taxonomy" id="1486929"/>
    <lineage>
        <taxon>Eukaryota</taxon>
        <taxon>Amoebozoa</taxon>
        <taxon>Tubulinea</taxon>
        <taxon>Elardia</taxon>
        <taxon>Arcellinida</taxon>
        <taxon>Arcellinida incertae sedis</taxon>
        <taxon>Sexangularia</taxon>
    </lineage>
</organism>
<reference evidence="5" key="1">
    <citation type="submission" date="2021-01" db="EMBL/GenBank/DDBJ databases">
        <authorList>
            <person name="Corre E."/>
            <person name="Pelletier E."/>
            <person name="Niang G."/>
            <person name="Scheremetjew M."/>
            <person name="Finn R."/>
            <person name="Kale V."/>
            <person name="Holt S."/>
            <person name="Cochrane G."/>
            <person name="Meng A."/>
            <person name="Brown T."/>
            <person name="Cohen L."/>
        </authorList>
    </citation>
    <scope>NUCLEOTIDE SEQUENCE</scope>
    <source>
        <strain evidence="5">ATCC 50979</strain>
    </source>
</reference>
<evidence type="ECO:0000256" key="1">
    <source>
        <dbReference type="ARBA" id="ARBA00022737"/>
    </source>
</evidence>
<dbReference type="InterPro" id="IPR036770">
    <property type="entry name" value="Ankyrin_rpt-contain_sf"/>
</dbReference>
<dbReference type="PANTHER" id="PTHR24171:SF8">
    <property type="entry name" value="BRCA1-ASSOCIATED RING DOMAIN PROTEIN 1"/>
    <property type="match status" value="1"/>
</dbReference>
<gene>
    <name evidence="5" type="ORF">SSP0437_LOCUS12407</name>
</gene>
<evidence type="ECO:0000256" key="4">
    <source>
        <dbReference type="SAM" id="MobiDB-lite"/>
    </source>
</evidence>
<evidence type="ECO:0000256" key="3">
    <source>
        <dbReference type="PROSITE-ProRule" id="PRU00023"/>
    </source>
</evidence>
<dbReference type="SMART" id="SM00248">
    <property type="entry name" value="ANK"/>
    <property type="match status" value="2"/>
</dbReference>